<accession>A0A0D3JK31</accession>
<proteinExistence type="predicted"/>
<protein>
    <submittedName>
        <fullName evidence="1">Uncharacterized protein</fullName>
    </submittedName>
</protein>
<dbReference type="RefSeq" id="XP_005776295.1">
    <property type="nucleotide sequence ID" value="XM_005776238.1"/>
</dbReference>
<dbReference type="HOGENOM" id="CLU_822394_0_0_1"/>
<dbReference type="SUPFAM" id="SSF101898">
    <property type="entry name" value="NHL repeat"/>
    <property type="match status" value="1"/>
</dbReference>
<evidence type="ECO:0000313" key="1">
    <source>
        <dbReference type="EnsemblProtists" id="EOD23866"/>
    </source>
</evidence>
<organism evidence="1 2">
    <name type="scientific">Emiliania huxleyi (strain CCMP1516)</name>
    <dbReference type="NCBI Taxonomy" id="280463"/>
    <lineage>
        <taxon>Eukaryota</taxon>
        <taxon>Haptista</taxon>
        <taxon>Haptophyta</taxon>
        <taxon>Prymnesiophyceae</taxon>
        <taxon>Isochrysidales</taxon>
        <taxon>Noelaerhabdaceae</taxon>
        <taxon>Emiliania</taxon>
    </lineage>
</organism>
<reference evidence="2" key="1">
    <citation type="journal article" date="2013" name="Nature">
        <title>Pan genome of the phytoplankton Emiliania underpins its global distribution.</title>
        <authorList>
            <person name="Read B.A."/>
            <person name="Kegel J."/>
            <person name="Klute M.J."/>
            <person name="Kuo A."/>
            <person name="Lefebvre S.C."/>
            <person name="Maumus F."/>
            <person name="Mayer C."/>
            <person name="Miller J."/>
            <person name="Monier A."/>
            <person name="Salamov A."/>
            <person name="Young J."/>
            <person name="Aguilar M."/>
            <person name="Claverie J.M."/>
            <person name="Frickenhaus S."/>
            <person name="Gonzalez K."/>
            <person name="Herman E.K."/>
            <person name="Lin Y.C."/>
            <person name="Napier J."/>
            <person name="Ogata H."/>
            <person name="Sarno A.F."/>
            <person name="Shmutz J."/>
            <person name="Schroeder D."/>
            <person name="de Vargas C."/>
            <person name="Verret F."/>
            <person name="von Dassow P."/>
            <person name="Valentin K."/>
            <person name="Van de Peer Y."/>
            <person name="Wheeler G."/>
            <person name="Dacks J.B."/>
            <person name="Delwiche C.F."/>
            <person name="Dyhrman S.T."/>
            <person name="Glockner G."/>
            <person name="John U."/>
            <person name="Richards T."/>
            <person name="Worden A.Z."/>
            <person name="Zhang X."/>
            <person name="Grigoriev I.V."/>
            <person name="Allen A.E."/>
            <person name="Bidle K."/>
            <person name="Borodovsky M."/>
            <person name="Bowler C."/>
            <person name="Brownlee C."/>
            <person name="Cock J.M."/>
            <person name="Elias M."/>
            <person name="Gladyshev V.N."/>
            <person name="Groth M."/>
            <person name="Guda C."/>
            <person name="Hadaegh A."/>
            <person name="Iglesias-Rodriguez M.D."/>
            <person name="Jenkins J."/>
            <person name="Jones B.M."/>
            <person name="Lawson T."/>
            <person name="Leese F."/>
            <person name="Lindquist E."/>
            <person name="Lobanov A."/>
            <person name="Lomsadze A."/>
            <person name="Malik S.B."/>
            <person name="Marsh M.E."/>
            <person name="Mackinder L."/>
            <person name="Mock T."/>
            <person name="Mueller-Roeber B."/>
            <person name="Pagarete A."/>
            <person name="Parker M."/>
            <person name="Probert I."/>
            <person name="Quesneville H."/>
            <person name="Raines C."/>
            <person name="Rensing S.A."/>
            <person name="Riano-Pachon D.M."/>
            <person name="Richier S."/>
            <person name="Rokitta S."/>
            <person name="Shiraiwa Y."/>
            <person name="Soanes D.M."/>
            <person name="van der Giezen M."/>
            <person name="Wahlund T.M."/>
            <person name="Williams B."/>
            <person name="Wilson W."/>
            <person name="Wolfe G."/>
            <person name="Wurch L.L."/>
        </authorList>
    </citation>
    <scope>NUCLEOTIDE SEQUENCE</scope>
</reference>
<dbReference type="Proteomes" id="UP000013827">
    <property type="component" value="Unassembled WGS sequence"/>
</dbReference>
<sequence length="339" mass="36521">MPVNLLAALSLAYSSPPPIIGGQGELRFEYRPDRLVLPKGASLRNAHGLVTDAAGRIYFTYEHGGNDTNCLVRWEADGTGARFLTAGGKALCEGVPHGLQLSDEEGHEFLYHANNEQKLTKTRLDGSIVWQRSGNFGQDPRLPYRPTWFATPPGPFVYLCDGYGSNRIYAFDKQSGAWAAGRVWGGKGGREQHGNFSTNHGCTYDVTADRIAVSDRANSRIEFYDYGRAGEPALEYSHTLDLRGTMGGGSLPCNLRTYPGQGGRGISPDLSGPVAVLDAAGRVASVVNVSVLLGPLGHRHPHDAILLPSGDMAVAEWNPGFVTYWKRLPSPARAGDVVG</sequence>
<reference evidence="1" key="2">
    <citation type="submission" date="2024-10" db="UniProtKB">
        <authorList>
            <consortium name="EnsemblProtists"/>
        </authorList>
    </citation>
    <scope>IDENTIFICATION</scope>
</reference>
<dbReference type="EnsemblProtists" id="EOD23866">
    <property type="protein sequence ID" value="EOD23866"/>
    <property type="gene ID" value="EMIHUDRAFT_239017"/>
</dbReference>
<dbReference type="GeneID" id="17269410"/>
<evidence type="ECO:0000313" key="2">
    <source>
        <dbReference type="Proteomes" id="UP000013827"/>
    </source>
</evidence>
<name>A0A0D3JK31_EMIH1</name>
<keyword evidence="2" id="KW-1185">Reference proteome</keyword>
<dbReference type="PaxDb" id="2903-EOD23866"/>
<dbReference type="Gene3D" id="2.120.10.30">
    <property type="entry name" value="TolB, C-terminal domain"/>
    <property type="match status" value="1"/>
</dbReference>
<dbReference type="InterPro" id="IPR011042">
    <property type="entry name" value="6-blade_b-propeller_TolB-like"/>
</dbReference>
<dbReference type="KEGG" id="ehx:EMIHUDRAFT_239017"/>
<dbReference type="AlphaFoldDB" id="A0A0D3JK31"/>